<organism evidence="5 6">
    <name type="scientific">Brachyspira aalborgi</name>
    <dbReference type="NCBI Taxonomy" id="29522"/>
    <lineage>
        <taxon>Bacteria</taxon>
        <taxon>Pseudomonadati</taxon>
        <taxon>Spirochaetota</taxon>
        <taxon>Spirochaetia</taxon>
        <taxon>Brachyspirales</taxon>
        <taxon>Brachyspiraceae</taxon>
        <taxon>Brachyspira</taxon>
    </lineage>
</organism>
<evidence type="ECO:0000256" key="2">
    <source>
        <dbReference type="ARBA" id="ARBA00012737"/>
    </source>
</evidence>
<feature type="domain" description="Asparagine synthetase" evidence="4">
    <location>
        <begin position="62"/>
        <end position="184"/>
    </location>
</feature>
<dbReference type="AlphaFoldDB" id="A0A5C8D3M6"/>
<dbReference type="EMBL" id="SAXU01000001">
    <property type="protein sequence ID" value="TXJ20035.1"/>
    <property type="molecule type" value="Genomic_DNA"/>
</dbReference>
<dbReference type="InterPro" id="IPR014729">
    <property type="entry name" value="Rossmann-like_a/b/a_fold"/>
</dbReference>
<evidence type="ECO:0000313" key="6">
    <source>
        <dbReference type="Proteomes" id="UP000324638"/>
    </source>
</evidence>
<dbReference type="InterPro" id="IPR051786">
    <property type="entry name" value="ASN_synthetase/amidase"/>
</dbReference>
<gene>
    <name evidence="5" type="ORF">EPJ79_02435</name>
</gene>
<dbReference type="CDD" id="cd01991">
    <property type="entry name" value="Asn_synthase_B_C"/>
    <property type="match status" value="1"/>
</dbReference>
<dbReference type="EC" id="6.3.5.4" evidence="2"/>
<dbReference type="PANTHER" id="PTHR43284:SF1">
    <property type="entry name" value="ASPARAGINE SYNTHETASE"/>
    <property type="match status" value="1"/>
</dbReference>
<proteinExistence type="predicted"/>
<comment type="pathway">
    <text evidence="1">Amino-acid biosynthesis; L-asparagine biosynthesis; L-asparagine from L-aspartate (L-Gln route): step 1/1.</text>
</comment>
<comment type="caution">
    <text evidence="5">The sequence shown here is derived from an EMBL/GenBank/DDBJ whole genome shotgun (WGS) entry which is preliminary data.</text>
</comment>
<evidence type="ECO:0000256" key="1">
    <source>
        <dbReference type="ARBA" id="ARBA00005187"/>
    </source>
</evidence>
<dbReference type="GO" id="GO:0006529">
    <property type="term" value="P:asparagine biosynthetic process"/>
    <property type="evidence" value="ECO:0007669"/>
    <property type="project" value="InterPro"/>
</dbReference>
<dbReference type="GO" id="GO:0004066">
    <property type="term" value="F:asparagine synthase (glutamine-hydrolyzing) activity"/>
    <property type="evidence" value="ECO:0007669"/>
    <property type="project" value="UniProtKB-EC"/>
</dbReference>
<accession>A0A5C8D3M6</accession>
<dbReference type="SUPFAM" id="SSF52402">
    <property type="entry name" value="Adenine nucleotide alpha hydrolases-like"/>
    <property type="match status" value="1"/>
</dbReference>
<dbReference type="PANTHER" id="PTHR43284">
    <property type="entry name" value="ASPARAGINE SYNTHETASE (GLUTAMINE-HYDROLYZING)"/>
    <property type="match status" value="1"/>
</dbReference>
<evidence type="ECO:0000256" key="3">
    <source>
        <dbReference type="ARBA" id="ARBA00048741"/>
    </source>
</evidence>
<dbReference type="Proteomes" id="UP000324638">
    <property type="component" value="Unassembled WGS sequence"/>
</dbReference>
<dbReference type="InterPro" id="IPR001962">
    <property type="entry name" value="Asn_synthase"/>
</dbReference>
<dbReference type="Gene3D" id="3.40.50.620">
    <property type="entry name" value="HUPs"/>
    <property type="match status" value="1"/>
</dbReference>
<reference evidence="5 6" key="1">
    <citation type="journal article" date="1992" name="Lakartidningen">
        <title>[Penicillin V and not amoxicillin is the first choice preparation in acute otitis].</title>
        <authorList>
            <person name="Kamme C."/>
            <person name="Lundgren K."/>
            <person name="Prellner K."/>
        </authorList>
    </citation>
    <scope>NUCLEOTIDE SEQUENCE [LARGE SCALE GENOMIC DNA]</scope>
    <source>
        <strain evidence="5 6">513A</strain>
    </source>
</reference>
<protein>
    <recommendedName>
        <fullName evidence="2">asparagine synthase (glutamine-hydrolyzing)</fullName>
        <ecNumber evidence="2">6.3.5.4</ecNumber>
    </recommendedName>
</protein>
<comment type="catalytic activity">
    <reaction evidence="3">
        <text>L-aspartate + L-glutamine + ATP + H2O = L-asparagine + L-glutamate + AMP + diphosphate + H(+)</text>
        <dbReference type="Rhea" id="RHEA:12228"/>
        <dbReference type="ChEBI" id="CHEBI:15377"/>
        <dbReference type="ChEBI" id="CHEBI:15378"/>
        <dbReference type="ChEBI" id="CHEBI:29985"/>
        <dbReference type="ChEBI" id="CHEBI:29991"/>
        <dbReference type="ChEBI" id="CHEBI:30616"/>
        <dbReference type="ChEBI" id="CHEBI:33019"/>
        <dbReference type="ChEBI" id="CHEBI:58048"/>
        <dbReference type="ChEBI" id="CHEBI:58359"/>
        <dbReference type="ChEBI" id="CHEBI:456215"/>
        <dbReference type="EC" id="6.3.5.4"/>
    </reaction>
</comment>
<dbReference type="RefSeq" id="WP_147738307.1">
    <property type="nucleotide sequence ID" value="NZ_SAXU01000001.1"/>
</dbReference>
<name>A0A5C8D3M6_9SPIR</name>
<evidence type="ECO:0000313" key="5">
    <source>
        <dbReference type="EMBL" id="TXJ20035.1"/>
    </source>
</evidence>
<evidence type="ECO:0000259" key="4">
    <source>
        <dbReference type="Pfam" id="PF00733"/>
    </source>
</evidence>
<sequence>MIDKKEAMSLYLAFRYIPKKDYGFNDLLIPKYPDLRKESLYPVKNAKDIDRFLKEYLSKEIDKNTGILLSGGIDSAILASYLPKGTKAYTIYFSAENAINESIKAKEYCKVYDLEHKTVNVYWEDYLQFAPKLMEHKKAPLHAIEVALYKAGIEAKKDNINKLIVGNGADSNFGGMDKLLSKDWLFYKFVNRYTFVMPNDVLKEYSNIDYIYEPFRQGEYIDYLSFLNKVHGVGIIQAFENAFSLAGIEAIEPYENMYLNDKLDLDKIRNGNSKYLIRELFKERYPNFNVAEKIPFRRPMEKWLSDYNGNNIREEFISKNISSLSGDQKWLVYCLEWFMNINNL</sequence>
<dbReference type="Pfam" id="PF00733">
    <property type="entry name" value="Asn_synthase"/>
    <property type="match status" value="1"/>
</dbReference>